<reference evidence="3" key="1">
    <citation type="journal article" date="2019" name="Int. J. Syst. Evol. Microbiol.">
        <title>The Global Catalogue of Microorganisms (GCM) 10K type strain sequencing project: providing services to taxonomists for standard genome sequencing and annotation.</title>
        <authorList>
            <consortium name="The Broad Institute Genomics Platform"/>
            <consortium name="The Broad Institute Genome Sequencing Center for Infectious Disease"/>
            <person name="Wu L."/>
            <person name="Ma J."/>
        </authorList>
    </citation>
    <scope>NUCLEOTIDE SEQUENCE [LARGE SCALE GENOMIC DNA]</scope>
    <source>
        <strain evidence="3">JCM 3272</strain>
    </source>
</reference>
<comment type="caution">
    <text evidence="2">The sequence shown here is derived from an EMBL/GenBank/DDBJ whole genome shotgun (WGS) entry which is preliminary data.</text>
</comment>
<name>A0ABP5V3M5_9ACTN</name>
<dbReference type="EMBL" id="BAAARV010000125">
    <property type="protein sequence ID" value="GAA2391991.1"/>
    <property type="molecule type" value="Genomic_DNA"/>
</dbReference>
<evidence type="ECO:0000313" key="3">
    <source>
        <dbReference type="Proteomes" id="UP001501444"/>
    </source>
</evidence>
<proteinExistence type="predicted"/>
<gene>
    <name evidence="2" type="ORF">GCM10010170_104520</name>
</gene>
<keyword evidence="3" id="KW-1185">Reference proteome</keyword>
<feature type="coiled-coil region" evidence="1">
    <location>
        <begin position="5"/>
        <end position="44"/>
    </location>
</feature>
<dbReference type="Proteomes" id="UP001501444">
    <property type="component" value="Unassembled WGS sequence"/>
</dbReference>
<evidence type="ECO:0000313" key="2">
    <source>
        <dbReference type="EMBL" id="GAA2391991.1"/>
    </source>
</evidence>
<protein>
    <submittedName>
        <fullName evidence="2">Uncharacterized protein</fullName>
    </submittedName>
</protein>
<organism evidence="2 3">
    <name type="scientific">Dactylosporangium salmoneum</name>
    <dbReference type="NCBI Taxonomy" id="53361"/>
    <lineage>
        <taxon>Bacteria</taxon>
        <taxon>Bacillati</taxon>
        <taxon>Actinomycetota</taxon>
        <taxon>Actinomycetes</taxon>
        <taxon>Micromonosporales</taxon>
        <taxon>Micromonosporaceae</taxon>
        <taxon>Dactylosporangium</taxon>
    </lineage>
</organism>
<dbReference type="RefSeq" id="WP_344620241.1">
    <property type="nucleotide sequence ID" value="NZ_BAAARV010000125.1"/>
</dbReference>
<keyword evidence="1" id="KW-0175">Coiled coil</keyword>
<evidence type="ECO:0000256" key="1">
    <source>
        <dbReference type="SAM" id="Coils"/>
    </source>
</evidence>
<accession>A0ABP5V3M5</accession>
<sequence>MTDSMDALEQRIDDLRAEVRRSAMAGDRSKANRLRAELSRVEAEWDAAVAALAGPDPLDDAVETPTTPLLPARDQAYQALTFLNVPAAPKLIVALHSALFGGTLASAQLTSLRRDEERSFKTNPHVRPYYLCAALTADRLSPARGLLAVSTWPMAARIVGPLSPRVHFLKAAVRIAGHLRRPEWATLPARRLLWEFAANIPSGAHSFESMTPDAVEDAALTELALHEDTDQAHREAAGRRAIEQLSDLQQMFGSTLSVASATASEA</sequence>